<dbReference type="AlphaFoldDB" id="A0AAD5MUC9"/>
<accession>A0AAD5MUC9</accession>
<proteinExistence type="predicted"/>
<keyword evidence="2" id="KW-1185">Reference proteome</keyword>
<reference evidence="1" key="1">
    <citation type="submission" date="2021-06" db="EMBL/GenBank/DDBJ databases">
        <title>Parelaphostrongylus tenuis whole genome reference sequence.</title>
        <authorList>
            <person name="Garwood T.J."/>
            <person name="Larsen P.A."/>
            <person name="Fountain-Jones N.M."/>
            <person name="Garbe J.R."/>
            <person name="Macchietto M.G."/>
            <person name="Kania S.A."/>
            <person name="Gerhold R.W."/>
            <person name="Richards J.E."/>
            <person name="Wolf T.M."/>
        </authorList>
    </citation>
    <scope>NUCLEOTIDE SEQUENCE</scope>
    <source>
        <strain evidence="1">MNPRO001-30</strain>
        <tissue evidence="1">Meninges</tissue>
    </source>
</reference>
<protein>
    <submittedName>
        <fullName evidence="1">Uncharacterized protein</fullName>
    </submittedName>
</protein>
<gene>
    <name evidence="1" type="ORF">KIN20_013180</name>
</gene>
<organism evidence="1 2">
    <name type="scientific">Parelaphostrongylus tenuis</name>
    <name type="common">Meningeal worm</name>
    <dbReference type="NCBI Taxonomy" id="148309"/>
    <lineage>
        <taxon>Eukaryota</taxon>
        <taxon>Metazoa</taxon>
        <taxon>Ecdysozoa</taxon>
        <taxon>Nematoda</taxon>
        <taxon>Chromadorea</taxon>
        <taxon>Rhabditida</taxon>
        <taxon>Rhabditina</taxon>
        <taxon>Rhabditomorpha</taxon>
        <taxon>Strongyloidea</taxon>
        <taxon>Metastrongylidae</taxon>
        <taxon>Parelaphostrongylus</taxon>
    </lineage>
</organism>
<dbReference type="Proteomes" id="UP001196413">
    <property type="component" value="Unassembled WGS sequence"/>
</dbReference>
<evidence type="ECO:0000313" key="1">
    <source>
        <dbReference type="EMBL" id="KAJ1355686.1"/>
    </source>
</evidence>
<dbReference type="EMBL" id="JAHQIW010002552">
    <property type="protein sequence ID" value="KAJ1355686.1"/>
    <property type="molecule type" value="Genomic_DNA"/>
</dbReference>
<comment type="caution">
    <text evidence="1">The sequence shown here is derived from an EMBL/GenBank/DDBJ whole genome shotgun (WGS) entry which is preliminary data.</text>
</comment>
<sequence>MDLQVIMTVADYNWKEATHSRHKRDMIVVKMKNILESMVEPVHMDQELLLSRSVGKSNNKELGDEADNIMESNAIVIDTDSWAMTQKIK</sequence>
<evidence type="ECO:0000313" key="2">
    <source>
        <dbReference type="Proteomes" id="UP001196413"/>
    </source>
</evidence>
<name>A0AAD5MUC9_PARTN</name>